<keyword evidence="3" id="KW-1185">Reference proteome</keyword>
<protein>
    <submittedName>
        <fullName evidence="2">Polysaccharide deacetylase</fullName>
    </submittedName>
</protein>
<dbReference type="OrthoDB" id="7836272at2"/>
<dbReference type="SUPFAM" id="SSF88713">
    <property type="entry name" value="Glycoside hydrolase/deacetylase"/>
    <property type="match status" value="1"/>
</dbReference>
<gene>
    <name evidence="2" type="ORF">DL897_17490</name>
</gene>
<dbReference type="AlphaFoldDB" id="A0A364K0J2"/>
<dbReference type="InterPro" id="IPR002509">
    <property type="entry name" value="NODB_dom"/>
</dbReference>
<dbReference type="InterPro" id="IPR011330">
    <property type="entry name" value="Glyco_hydro/deAcase_b/a-brl"/>
</dbReference>
<organism evidence="2 3">
    <name type="scientific">Thermoflavimicrobium daqui</name>
    <dbReference type="NCBI Taxonomy" id="2137476"/>
    <lineage>
        <taxon>Bacteria</taxon>
        <taxon>Bacillati</taxon>
        <taxon>Bacillota</taxon>
        <taxon>Bacilli</taxon>
        <taxon>Bacillales</taxon>
        <taxon>Thermoactinomycetaceae</taxon>
        <taxon>Thermoflavimicrobium</taxon>
    </lineage>
</organism>
<dbReference type="Proteomes" id="UP000251213">
    <property type="component" value="Unassembled WGS sequence"/>
</dbReference>
<dbReference type="Gene3D" id="3.20.20.370">
    <property type="entry name" value="Glycoside hydrolase/deacetylase"/>
    <property type="match status" value="1"/>
</dbReference>
<evidence type="ECO:0000313" key="2">
    <source>
        <dbReference type="EMBL" id="RAL21026.1"/>
    </source>
</evidence>
<reference evidence="2 3" key="2">
    <citation type="submission" date="2018-06" db="EMBL/GenBank/DDBJ databases">
        <authorList>
            <person name="Zhirakovskaya E."/>
        </authorList>
    </citation>
    <scope>NUCLEOTIDE SEQUENCE [LARGE SCALE GENOMIC DNA]</scope>
    <source>
        <strain evidence="2 3">FBKL4.011</strain>
    </source>
</reference>
<dbReference type="CDD" id="cd10929">
    <property type="entry name" value="CE4_u5"/>
    <property type="match status" value="1"/>
</dbReference>
<comment type="caution">
    <text evidence="2">The sequence shown here is derived from an EMBL/GenBank/DDBJ whole genome shotgun (WGS) entry which is preliminary data.</text>
</comment>
<evidence type="ECO:0000313" key="3">
    <source>
        <dbReference type="Proteomes" id="UP000251213"/>
    </source>
</evidence>
<proteinExistence type="predicted"/>
<feature type="domain" description="NodB homology" evidence="1">
    <location>
        <begin position="36"/>
        <end position="183"/>
    </location>
</feature>
<dbReference type="GO" id="GO:0005975">
    <property type="term" value="P:carbohydrate metabolic process"/>
    <property type="evidence" value="ECO:0007669"/>
    <property type="project" value="InterPro"/>
</dbReference>
<evidence type="ECO:0000259" key="1">
    <source>
        <dbReference type="Pfam" id="PF01522"/>
    </source>
</evidence>
<sequence>MKENGILIISLDFELYWGVRDQFTKEAYTDNLLGVQQAIPAILKLFEQYRIHATWAIVGFLYFQNKQELLAYLPSIKPNYIDRTLCPYKYLDSLPHCSQVDPFHFSPSLIQLISTYPFQEIGTHTFSHYYCLAKGQSSRAFQEDLKQAIAVGKKFGYVPHSIVFPRNQVNEKYLQICKKMGITSYRGTEKSWFYQTSEKSHKQWIKRFLRLIDAYLPLSGHNCYQIDQIKRDIPFNIAASRFLRPFSKSLRVFEIFRLKRILSDLTYAAKKGAIYHLWWHPHNFGVNLRENIIFLQKILEHFLKLQHRYGMKSMNMDELSQKLSAI</sequence>
<reference evidence="2 3" key="1">
    <citation type="submission" date="2018-06" db="EMBL/GenBank/DDBJ databases">
        <title>Thermoflavimicrobium daqus sp. nov., a thermophilic microbe isolated from Moutai-flavour Daqu.</title>
        <authorList>
            <person name="Wang X."/>
            <person name="Zhou H."/>
        </authorList>
    </citation>
    <scope>NUCLEOTIDE SEQUENCE [LARGE SCALE GENOMIC DNA]</scope>
    <source>
        <strain evidence="2 3">FBKL4.011</strain>
    </source>
</reference>
<dbReference type="EMBL" id="QJKK01000022">
    <property type="protein sequence ID" value="RAL21026.1"/>
    <property type="molecule type" value="Genomic_DNA"/>
</dbReference>
<dbReference type="GO" id="GO:0016810">
    <property type="term" value="F:hydrolase activity, acting on carbon-nitrogen (but not peptide) bonds"/>
    <property type="evidence" value="ECO:0007669"/>
    <property type="project" value="InterPro"/>
</dbReference>
<dbReference type="Pfam" id="PF01522">
    <property type="entry name" value="Polysacc_deac_1"/>
    <property type="match status" value="1"/>
</dbReference>
<accession>A0A364K0J2</accession>
<name>A0A364K0J2_9BACL</name>